<dbReference type="AlphaFoldDB" id="A0AAV8C1U1"/>
<evidence type="ECO:0000256" key="1">
    <source>
        <dbReference type="SAM" id="MobiDB-lite"/>
    </source>
</evidence>
<accession>A0AAV8C1U1</accession>
<name>A0AAV8C1U1_9POAL</name>
<dbReference type="Proteomes" id="UP001140206">
    <property type="component" value="Chromosome 5"/>
</dbReference>
<dbReference type="InterPro" id="IPR037476">
    <property type="entry name" value="PCH1"/>
</dbReference>
<feature type="compositionally biased region" description="Polar residues" evidence="1">
    <location>
        <begin position="348"/>
        <end position="365"/>
    </location>
</feature>
<organism evidence="2 3">
    <name type="scientific">Rhynchospora pubera</name>
    <dbReference type="NCBI Taxonomy" id="906938"/>
    <lineage>
        <taxon>Eukaryota</taxon>
        <taxon>Viridiplantae</taxon>
        <taxon>Streptophyta</taxon>
        <taxon>Embryophyta</taxon>
        <taxon>Tracheophyta</taxon>
        <taxon>Spermatophyta</taxon>
        <taxon>Magnoliopsida</taxon>
        <taxon>Liliopsida</taxon>
        <taxon>Poales</taxon>
        <taxon>Cyperaceae</taxon>
        <taxon>Cyperoideae</taxon>
        <taxon>Rhynchosporeae</taxon>
        <taxon>Rhynchospora</taxon>
    </lineage>
</organism>
<dbReference type="PANTHER" id="PTHR36062">
    <property type="entry name" value="OS01G0687300 PROTEIN"/>
    <property type="match status" value="1"/>
</dbReference>
<dbReference type="GO" id="GO:0010099">
    <property type="term" value="P:regulation of photomorphogenesis"/>
    <property type="evidence" value="ECO:0007669"/>
    <property type="project" value="InterPro"/>
</dbReference>
<evidence type="ECO:0000313" key="3">
    <source>
        <dbReference type="Proteomes" id="UP001140206"/>
    </source>
</evidence>
<feature type="region of interest" description="Disordered" evidence="1">
    <location>
        <begin position="337"/>
        <end position="366"/>
    </location>
</feature>
<keyword evidence="3" id="KW-1185">Reference proteome</keyword>
<dbReference type="EMBL" id="JAMFTS010000005">
    <property type="protein sequence ID" value="KAJ4749410.1"/>
    <property type="molecule type" value="Genomic_DNA"/>
</dbReference>
<protein>
    <submittedName>
        <fullName evidence="2">F-box family protein</fullName>
    </submittedName>
</protein>
<comment type="caution">
    <text evidence="2">The sequence shown here is derived from an EMBL/GenBank/DDBJ whole genome shotgun (WGS) entry which is preliminary data.</text>
</comment>
<proteinExistence type="predicted"/>
<evidence type="ECO:0000313" key="2">
    <source>
        <dbReference type="EMBL" id="KAJ4749410.1"/>
    </source>
</evidence>
<gene>
    <name evidence="2" type="ORF">LUZ62_083815</name>
</gene>
<dbReference type="PANTHER" id="PTHR36062:SF1">
    <property type="entry name" value="OS01G0687300 PROTEIN"/>
    <property type="match status" value="1"/>
</dbReference>
<reference evidence="2" key="1">
    <citation type="submission" date="2022-08" db="EMBL/GenBank/DDBJ databases">
        <authorList>
            <person name="Marques A."/>
        </authorList>
    </citation>
    <scope>NUCLEOTIDE SEQUENCE</scope>
    <source>
        <strain evidence="2">RhyPub2mFocal</strain>
        <tissue evidence="2">Leaves</tissue>
    </source>
</reference>
<sequence>MSERAEIRFNEREDLNIMLGMREVGEPSSRHNSLWMAHWTNSTQNKQSSISHAENTKTRVAEQLVIGINRRANTSSNLLRTSTNENLDFYFNSVTQKAMVSSNMEACGVLEGSDHFPMYNIKRKIESILNPKGKAQFMDRISELNLTFHSSEEFHFEKATVQNPKNHQLTALESCSCTEEGNVSTSSQIECPSNFTRTQSMNSTDNWSDSSKRKAVSLFEMLSMPTESFGMTQSKRKSKSCEEDFEGHDMISKFRKFEGRFEQSDELLFGSAKALGSVKGLASSRAQKVMAHHNSTRPNSTATAYPEKSHMQDEHIRSLNTIQGPGPLQTMTINATESLSKTNKKPNADSNSMEMQQKSSDQQAHGNRWLKRLRHDISSKDVPLHTKRLKVENNISSQVSPKQVKSWIQRWCVKKVPSEGGENFEIGPKEDIKGRQFPSIGAMAMMGKAMNKFRPGEFQRRGPSVVWNNNEV</sequence>